<dbReference type="Proteomes" id="UP001209878">
    <property type="component" value="Unassembled WGS sequence"/>
</dbReference>
<evidence type="ECO:0000313" key="1">
    <source>
        <dbReference type="EMBL" id="KAK2175988.1"/>
    </source>
</evidence>
<protein>
    <submittedName>
        <fullName evidence="1">Uncharacterized protein</fullName>
    </submittedName>
</protein>
<reference evidence="1" key="1">
    <citation type="journal article" date="2023" name="Mol. Biol. Evol.">
        <title>Third-Generation Sequencing Reveals the Adaptive Role of the Epigenome in Three Deep-Sea Polychaetes.</title>
        <authorList>
            <person name="Perez M."/>
            <person name="Aroh O."/>
            <person name="Sun Y."/>
            <person name="Lan Y."/>
            <person name="Juniper S.K."/>
            <person name="Young C.R."/>
            <person name="Angers B."/>
            <person name="Qian P.Y."/>
        </authorList>
    </citation>
    <scope>NUCLEOTIDE SEQUENCE</scope>
    <source>
        <strain evidence="1">R07B-5</strain>
    </source>
</reference>
<keyword evidence="2" id="KW-1185">Reference proteome</keyword>
<name>A0AAD9NPH5_RIDPI</name>
<comment type="caution">
    <text evidence="1">The sequence shown here is derived from an EMBL/GenBank/DDBJ whole genome shotgun (WGS) entry which is preliminary data.</text>
</comment>
<proteinExistence type="predicted"/>
<accession>A0AAD9NPH5</accession>
<organism evidence="1 2">
    <name type="scientific">Ridgeia piscesae</name>
    <name type="common">Tubeworm</name>
    <dbReference type="NCBI Taxonomy" id="27915"/>
    <lineage>
        <taxon>Eukaryota</taxon>
        <taxon>Metazoa</taxon>
        <taxon>Spiralia</taxon>
        <taxon>Lophotrochozoa</taxon>
        <taxon>Annelida</taxon>
        <taxon>Polychaeta</taxon>
        <taxon>Sedentaria</taxon>
        <taxon>Canalipalpata</taxon>
        <taxon>Sabellida</taxon>
        <taxon>Siboglinidae</taxon>
        <taxon>Ridgeia</taxon>
    </lineage>
</organism>
<evidence type="ECO:0000313" key="2">
    <source>
        <dbReference type="Proteomes" id="UP001209878"/>
    </source>
</evidence>
<sequence length="122" mass="13628">MDLTKAVDCLRHNLLLGKLRTFGQIICIYLSNKETATTASCDPGPVAVRVYIQYSHRPSLVVIVRLFTLLTICSNLSYRHNMEVKHKVSPVTGLALKSNVISRLLSENQNIRISVKTTGCTR</sequence>
<dbReference type="AlphaFoldDB" id="A0AAD9NPH5"/>
<gene>
    <name evidence="1" type="ORF">NP493_692g07035</name>
</gene>
<dbReference type="EMBL" id="JAODUO010000693">
    <property type="protein sequence ID" value="KAK2175988.1"/>
    <property type="molecule type" value="Genomic_DNA"/>
</dbReference>